<accession>A0ABN7VX08</accession>
<comment type="caution">
    <text evidence="1">The sequence shown here is derived from an EMBL/GenBank/DDBJ whole genome shotgun (WGS) entry which is preliminary data.</text>
</comment>
<evidence type="ECO:0000313" key="2">
    <source>
        <dbReference type="Proteomes" id="UP000789901"/>
    </source>
</evidence>
<keyword evidence="2" id="KW-1185">Reference proteome</keyword>
<proteinExistence type="predicted"/>
<dbReference type="SUPFAM" id="SSF52047">
    <property type="entry name" value="RNI-like"/>
    <property type="match status" value="1"/>
</dbReference>
<reference evidence="1 2" key="1">
    <citation type="submission" date="2021-06" db="EMBL/GenBank/DDBJ databases">
        <authorList>
            <person name="Kallberg Y."/>
            <person name="Tangrot J."/>
            <person name="Rosling A."/>
        </authorList>
    </citation>
    <scope>NUCLEOTIDE SEQUENCE [LARGE SCALE GENOMIC DNA]</scope>
    <source>
        <strain evidence="1 2">120-4 pot B 10/14</strain>
    </source>
</reference>
<dbReference type="Gene3D" id="3.80.10.10">
    <property type="entry name" value="Ribonuclease Inhibitor"/>
    <property type="match status" value="1"/>
</dbReference>
<dbReference type="InterPro" id="IPR032675">
    <property type="entry name" value="LRR_dom_sf"/>
</dbReference>
<sequence>FNKTLGMDEMTINLPFETLTQIFQNLFEISDYSIKNCIYVNKSWAIAALPILWKSPFTNTENSIKLIDTLLTNLPENKKFALTQNLSSKYLSKSSTMYNYAEWIRELPFELVFNSIRWWLDNPMPQKKKKKPHNKVYITSNDYEQINKVHVVYSILIPFIFESSRGLYTLDLTFQPGQSRLLNLLEQIEISNESLKSITDLYCHSIIPRNFYGALKKVTRKLKRLYLNHPQLDDDVTDLAELIRHQKGIQFIRLNNSRAKISMLLQSFSSQAATLTTLQLHAILLMNKGLDALGTLVNLEYLEIKRSRTSLFYAYDPTGPLWIMPHLKKLHLIDIRVWGDMSAIHAILKKTVPGLDELIISQFFSINNATQLAINKRLPQRKEETSKMIITFTR</sequence>
<name>A0ABN7VX08_GIGMA</name>
<feature type="non-terminal residue" evidence="1">
    <location>
        <position position="1"/>
    </location>
</feature>
<dbReference type="Proteomes" id="UP000789901">
    <property type="component" value="Unassembled WGS sequence"/>
</dbReference>
<gene>
    <name evidence="1" type="ORF">GMARGA_LOCUS23706</name>
</gene>
<organism evidence="1 2">
    <name type="scientific">Gigaspora margarita</name>
    <dbReference type="NCBI Taxonomy" id="4874"/>
    <lineage>
        <taxon>Eukaryota</taxon>
        <taxon>Fungi</taxon>
        <taxon>Fungi incertae sedis</taxon>
        <taxon>Mucoromycota</taxon>
        <taxon>Glomeromycotina</taxon>
        <taxon>Glomeromycetes</taxon>
        <taxon>Diversisporales</taxon>
        <taxon>Gigasporaceae</taxon>
        <taxon>Gigaspora</taxon>
    </lineage>
</organism>
<protein>
    <submittedName>
        <fullName evidence="1">31324_t:CDS:1</fullName>
    </submittedName>
</protein>
<evidence type="ECO:0000313" key="1">
    <source>
        <dbReference type="EMBL" id="CAG8803692.1"/>
    </source>
</evidence>
<dbReference type="EMBL" id="CAJVQB010024241">
    <property type="protein sequence ID" value="CAG8803692.1"/>
    <property type="molecule type" value="Genomic_DNA"/>
</dbReference>